<evidence type="ECO:0000313" key="1">
    <source>
        <dbReference type="EMBL" id="MCM2389731.1"/>
    </source>
</evidence>
<protein>
    <submittedName>
        <fullName evidence="1">Uncharacterized protein</fullName>
    </submittedName>
</protein>
<reference evidence="1" key="1">
    <citation type="submission" date="2022-06" db="EMBL/GenBank/DDBJ databases">
        <title>Genome public.</title>
        <authorList>
            <person name="Sun Q."/>
        </authorList>
    </citation>
    <scope>NUCLEOTIDE SEQUENCE</scope>
    <source>
        <strain evidence="1">CWNU-1</strain>
    </source>
</reference>
<sequence>MDVNAGPETNQMYEIGPLTYRQGYVSVSMESYGCRADALMNDRAMVTVYTGTPEHQGNQVFRAWVDAAELPSVLGHWANTLS</sequence>
<gene>
    <name evidence="1" type="ORF">NBG84_15785</name>
</gene>
<dbReference type="Proteomes" id="UP001431429">
    <property type="component" value="Unassembled WGS sequence"/>
</dbReference>
<dbReference type="EMBL" id="JAMQAW010000012">
    <property type="protein sequence ID" value="MCM2389731.1"/>
    <property type="molecule type" value="Genomic_DNA"/>
</dbReference>
<accession>A0ABT0UN23</accession>
<comment type="caution">
    <text evidence="1">The sequence shown here is derived from an EMBL/GenBank/DDBJ whole genome shotgun (WGS) entry which is preliminary data.</text>
</comment>
<organism evidence="1 2">
    <name type="scientific">Streptomyces albipurpureus</name>
    <dbReference type="NCBI Taxonomy" id="2897419"/>
    <lineage>
        <taxon>Bacteria</taxon>
        <taxon>Bacillati</taxon>
        <taxon>Actinomycetota</taxon>
        <taxon>Actinomycetes</taxon>
        <taxon>Kitasatosporales</taxon>
        <taxon>Streptomycetaceae</taxon>
        <taxon>Streptomyces</taxon>
    </lineage>
</organism>
<name>A0ABT0UN23_9ACTN</name>
<dbReference type="RefSeq" id="WP_250920077.1">
    <property type="nucleotide sequence ID" value="NZ_JAMQAW010000012.1"/>
</dbReference>
<proteinExistence type="predicted"/>
<keyword evidence="2" id="KW-1185">Reference proteome</keyword>
<evidence type="ECO:0000313" key="2">
    <source>
        <dbReference type="Proteomes" id="UP001431429"/>
    </source>
</evidence>